<protein>
    <submittedName>
        <fullName evidence="1">Uncharacterized protein</fullName>
    </submittedName>
</protein>
<evidence type="ECO:0000313" key="1">
    <source>
        <dbReference type="EMBL" id="KAJ7217951.1"/>
    </source>
</evidence>
<accession>A0AAD6VVF8</accession>
<reference evidence="1" key="1">
    <citation type="submission" date="2023-03" db="EMBL/GenBank/DDBJ databases">
        <title>Massive genome expansion in bonnet fungi (Mycena s.s.) driven by repeated elements and novel gene families across ecological guilds.</title>
        <authorList>
            <consortium name="Lawrence Berkeley National Laboratory"/>
            <person name="Harder C.B."/>
            <person name="Miyauchi S."/>
            <person name="Viragh M."/>
            <person name="Kuo A."/>
            <person name="Thoen E."/>
            <person name="Andreopoulos B."/>
            <person name="Lu D."/>
            <person name="Skrede I."/>
            <person name="Drula E."/>
            <person name="Henrissat B."/>
            <person name="Morin E."/>
            <person name="Kohler A."/>
            <person name="Barry K."/>
            <person name="LaButti K."/>
            <person name="Morin E."/>
            <person name="Salamov A."/>
            <person name="Lipzen A."/>
            <person name="Mereny Z."/>
            <person name="Hegedus B."/>
            <person name="Baldrian P."/>
            <person name="Stursova M."/>
            <person name="Weitz H."/>
            <person name="Taylor A."/>
            <person name="Grigoriev I.V."/>
            <person name="Nagy L.G."/>
            <person name="Martin F."/>
            <person name="Kauserud H."/>
        </authorList>
    </citation>
    <scope>NUCLEOTIDE SEQUENCE</scope>
    <source>
        <strain evidence="1">9144</strain>
    </source>
</reference>
<evidence type="ECO:0000313" key="2">
    <source>
        <dbReference type="Proteomes" id="UP001219525"/>
    </source>
</evidence>
<dbReference type="Proteomes" id="UP001219525">
    <property type="component" value="Unassembled WGS sequence"/>
</dbReference>
<dbReference type="EMBL" id="JARJCW010000013">
    <property type="protein sequence ID" value="KAJ7217951.1"/>
    <property type="molecule type" value="Genomic_DNA"/>
</dbReference>
<gene>
    <name evidence="1" type="ORF">GGX14DRAFT_357494</name>
</gene>
<comment type="caution">
    <text evidence="1">The sequence shown here is derived from an EMBL/GenBank/DDBJ whole genome shotgun (WGS) entry which is preliminary data.</text>
</comment>
<proteinExistence type="predicted"/>
<name>A0AAD6VVF8_9AGAR</name>
<organism evidence="1 2">
    <name type="scientific">Mycena pura</name>
    <dbReference type="NCBI Taxonomy" id="153505"/>
    <lineage>
        <taxon>Eukaryota</taxon>
        <taxon>Fungi</taxon>
        <taxon>Dikarya</taxon>
        <taxon>Basidiomycota</taxon>
        <taxon>Agaricomycotina</taxon>
        <taxon>Agaricomycetes</taxon>
        <taxon>Agaricomycetidae</taxon>
        <taxon>Agaricales</taxon>
        <taxon>Marasmiineae</taxon>
        <taxon>Mycenaceae</taxon>
        <taxon>Mycena</taxon>
    </lineage>
</organism>
<keyword evidence="2" id="KW-1185">Reference proteome</keyword>
<dbReference type="AlphaFoldDB" id="A0AAD6VVF8"/>
<sequence>MLDPYLLLPVYPVPFLEITACAWTSDSDDSFSFLISWASRWSGPISLVMTTAVSRGSIQHEQLIQRLKSLRSHPSLNSLSLHLVHVTNNQYSPSTYLNLARFFASSRAVMLFPADLSNFLPSKFHSNLLSRIHHPVRKPLLIASAATSVFSIPDLTPVILPRNYQMWCSERAFLASRTSDWNDCIWQLWLEEYGLGQANLTVPIDNELDASADITGLVRYLLCGEICC</sequence>